<keyword evidence="3" id="KW-1003">Cell membrane</keyword>
<evidence type="ECO:0000256" key="7">
    <source>
        <dbReference type="SAM" id="Phobius"/>
    </source>
</evidence>
<dbReference type="InterPro" id="IPR002528">
    <property type="entry name" value="MATE_fam"/>
</dbReference>
<reference evidence="9" key="1">
    <citation type="journal article" date="2019" name="Int. J. Syst. Evol. Microbiol.">
        <title>The Global Catalogue of Microorganisms (GCM) 10K type strain sequencing project: providing services to taxonomists for standard genome sequencing and annotation.</title>
        <authorList>
            <consortium name="The Broad Institute Genomics Platform"/>
            <consortium name="The Broad Institute Genome Sequencing Center for Infectious Disease"/>
            <person name="Wu L."/>
            <person name="Ma J."/>
        </authorList>
    </citation>
    <scope>NUCLEOTIDE SEQUENCE [LARGE SCALE GENOMIC DNA]</scope>
    <source>
        <strain evidence="9">KCTC 52094</strain>
    </source>
</reference>
<feature type="transmembrane region" description="Helical" evidence="7">
    <location>
        <begin position="98"/>
        <end position="127"/>
    </location>
</feature>
<name>A0ABV7FX42_9PROT</name>
<evidence type="ECO:0000256" key="4">
    <source>
        <dbReference type="ARBA" id="ARBA00022692"/>
    </source>
</evidence>
<feature type="transmembrane region" description="Helical" evidence="7">
    <location>
        <begin position="194"/>
        <end position="219"/>
    </location>
</feature>
<keyword evidence="6 7" id="KW-0472">Membrane</keyword>
<dbReference type="RefSeq" id="WP_379593133.1">
    <property type="nucleotide sequence ID" value="NZ_JBHRTN010000004.1"/>
</dbReference>
<keyword evidence="9" id="KW-1185">Reference proteome</keyword>
<feature type="transmembrane region" description="Helical" evidence="7">
    <location>
        <begin position="286"/>
        <end position="306"/>
    </location>
</feature>
<feature type="transmembrane region" description="Helical" evidence="7">
    <location>
        <begin position="46"/>
        <end position="66"/>
    </location>
</feature>
<evidence type="ECO:0000256" key="1">
    <source>
        <dbReference type="ARBA" id="ARBA00004651"/>
    </source>
</evidence>
<proteinExistence type="predicted"/>
<keyword evidence="2" id="KW-0813">Transport</keyword>
<feature type="transmembrane region" description="Helical" evidence="7">
    <location>
        <begin position="169"/>
        <end position="188"/>
    </location>
</feature>
<dbReference type="Pfam" id="PF01554">
    <property type="entry name" value="MatE"/>
    <property type="match status" value="2"/>
</dbReference>
<feature type="transmembrane region" description="Helical" evidence="7">
    <location>
        <begin position="240"/>
        <end position="266"/>
    </location>
</feature>
<accession>A0ABV7FX42</accession>
<organism evidence="8 9">
    <name type="scientific">Teichococcus globiformis</name>
    <dbReference type="NCBI Taxonomy" id="2307229"/>
    <lineage>
        <taxon>Bacteria</taxon>
        <taxon>Pseudomonadati</taxon>
        <taxon>Pseudomonadota</taxon>
        <taxon>Alphaproteobacteria</taxon>
        <taxon>Acetobacterales</taxon>
        <taxon>Roseomonadaceae</taxon>
        <taxon>Roseomonas</taxon>
    </lineage>
</organism>
<feature type="transmembrane region" description="Helical" evidence="7">
    <location>
        <begin position="420"/>
        <end position="438"/>
    </location>
</feature>
<comment type="subcellular location">
    <subcellularLocation>
        <location evidence="1">Cell membrane</location>
        <topology evidence="1">Multi-pass membrane protein</topology>
    </subcellularLocation>
</comment>
<protein>
    <submittedName>
        <fullName evidence="8">MATE family efflux transporter</fullName>
    </submittedName>
</protein>
<dbReference type="InterPro" id="IPR052031">
    <property type="entry name" value="Membrane_Transporter-Flippase"/>
</dbReference>
<dbReference type="Proteomes" id="UP001595593">
    <property type="component" value="Unassembled WGS sequence"/>
</dbReference>
<keyword evidence="5 7" id="KW-1133">Transmembrane helix</keyword>
<comment type="caution">
    <text evidence="8">The sequence shown here is derived from an EMBL/GenBank/DDBJ whole genome shotgun (WGS) entry which is preliminary data.</text>
</comment>
<feature type="transmembrane region" description="Helical" evidence="7">
    <location>
        <begin position="21"/>
        <end position="40"/>
    </location>
</feature>
<feature type="transmembrane region" description="Helical" evidence="7">
    <location>
        <begin position="351"/>
        <end position="379"/>
    </location>
</feature>
<evidence type="ECO:0000256" key="6">
    <source>
        <dbReference type="ARBA" id="ARBA00023136"/>
    </source>
</evidence>
<keyword evidence="4 7" id="KW-0812">Transmembrane</keyword>
<evidence type="ECO:0000313" key="8">
    <source>
        <dbReference type="EMBL" id="MFC3123846.1"/>
    </source>
</evidence>
<dbReference type="PANTHER" id="PTHR43549">
    <property type="entry name" value="MULTIDRUG RESISTANCE PROTEIN YPNP-RELATED"/>
    <property type="match status" value="1"/>
</dbReference>
<evidence type="ECO:0000256" key="2">
    <source>
        <dbReference type="ARBA" id="ARBA00022448"/>
    </source>
</evidence>
<sequence length="448" mass="44523">MADVLAVSAAPQSSAMLLRRILALAAPTSLVAMLQVAAQLGETWLAARQGTAALAGWAVVLPFSLLMQQMSAGAMGGGVASSVARALGAKRPDEASALVLHAVLIALAAAALFALVLGAVPGVVLGWISPAAAEAATPYAAWLFGAGAVPAWLANTLASVLRGGARHGLAARVLALAWAGFPLLGWLFAEPLGFGLAGLGIGFAAAFWIAAVAMAIVVLRGGAGFAPRLRIRPESALFGRILRVGLVASALAALANLTTILVTAQLAAYGPAAIAAYGIAARLEFLMIPLAFGIGSALTALVGRAVGAGDWPQARRIAWLGGILTLGLAGLAGMAVGLAPDRFATAFSADAAVVAVAARGLAFTGPAFAGFGLGMALYFAAMGAGRMRGPFLAALSRVGLAVGGGWLLAGPLGLGLDGHFLGVALGITAYGLVTALSVRPGVWPGPAR</sequence>
<evidence type="ECO:0000256" key="5">
    <source>
        <dbReference type="ARBA" id="ARBA00022989"/>
    </source>
</evidence>
<evidence type="ECO:0000256" key="3">
    <source>
        <dbReference type="ARBA" id="ARBA00022475"/>
    </source>
</evidence>
<gene>
    <name evidence="8" type="ORF">ACFOD4_02140</name>
</gene>
<dbReference type="PANTHER" id="PTHR43549:SF3">
    <property type="entry name" value="MULTIDRUG RESISTANCE PROTEIN YPNP-RELATED"/>
    <property type="match status" value="1"/>
</dbReference>
<feature type="transmembrane region" description="Helical" evidence="7">
    <location>
        <begin position="318"/>
        <end position="339"/>
    </location>
</feature>
<feature type="transmembrane region" description="Helical" evidence="7">
    <location>
        <begin position="139"/>
        <end position="157"/>
    </location>
</feature>
<dbReference type="EMBL" id="JBHRTN010000004">
    <property type="protein sequence ID" value="MFC3123846.1"/>
    <property type="molecule type" value="Genomic_DNA"/>
</dbReference>
<feature type="transmembrane region" description="Helical" evidence="7">
    <location>
        <begin position="391"/>
        <end position="414"/>
    </location>
</feature>
<evidence type="ECO:0000313" key="9">
    <source>
        <dbReference type="Proteomes" id="UP001595593"/>
    </source>
</evidence>